<evidence type="ECO:0000256" key="4">
    <source>
        <dbReference type="ARBA" id="ARBA00022796"/>
    </source>
</evidence>
<evidence type="ECO:0000256" key="5">
    <source>
        <dbReference type="ARBA" id="ARBA00022989"/>
    </source>
</evidence>
<accession>A0A699Z430</accession>
<keyword evidence="4 7" id="KW-0187">Copper transport</keyword>
<evidence type="ECO:0000313" key="9">
    <source>
        <dbReference type="Proteomes" id="UP000485058"/>
    </source>
</evidence>
<evidence type="ECO:0000256" key="1">
    <source>
        <dbReference type="ARBA" id="ARBA00004141"/>
    </source>
</evidence>
<evidence type="ECO:0000256" key="2">
    <source>
        <dbReference type="ARBA" id="ARBA00006921"/>
    </source>
</evidence>
<keyword evidence="7" id="KW-0813">Transport</keyword>
<keyword evidence="7" id="KW-0406">Ion transport</keyword>
<keyword evidence="5 7" id="KW-1133">Transmembrane helix</keyword>
<keyword evidence="3 7" id="KW-0812">Transmembrane</keyword>
<protein>
    <recommendedName>
        <fullName evidence="7">Copper transport protein</fullName>
    </recommendedName>
</protein>
<dbReference type="Proteomes" id="UP000485058">
    <property type="component" value="Unassembled WGS sequence"/>
</dbReference>
<dbReference type="Pfam" id="PF04145">
    <property type="entry name" value="Ctr"/>
    <property type="match status" value="2"/>
</dbReference>
<feature type="transmembrane region" description="Helical" evidence="7">
    <location>
        <begin position="21"/>
        <end position="43"/>
    </location>
</feature>
<reference evidence="8 9" key="1">
    <citation type="submission" date="2020-02" db="EMBL/GenBank/DDBJ databases">
        <title>Draft genome sequence of Haematococcus lacustris strain NIES-144.</title>
        <authorList>
            <person name="Morimoto D."/>
            <person name="Nakagawa S."/>
            <person name="Yoshida T."/>
            <person name="Sawayama S."/>
        </authorList>
    </citation>
    <scope>NUCLEOTIDE SEQUENCE [LARGE SCALE GENOMIC DNA]</scope>
    <source>
        <strain evidence="8 9">NIES-144</strain>
    </source>
</reference>
<gene>
    <name evidence="8" type="ORF">HaLaN_05474</name>
</gene>
<keyword evidence="6 7" id="KW-0472">Membrane</keyword>
<keyword evidence="7" id="KW-0186">Copper</keyword>
<evidence type="ECO:0000256" key="6">
    <source>
        <dbReference type="ARBA" id="ARBA00023136"/>
    </source>
</evidence>
<feature type="transmembrane region" description="Helical" evidence="7">
    <location>
        <begin position="80"/>
        <end position="98"/>
    </location>
</feature>
<dbReference type="PANTHER" id="PTHR12483">
    <property type="entry name" value="SOLUTE CARRIER FAMILY 31 COPPER TRANSPORTERS"/>
    <property type="match status" value="1"/>
</dbReference>
<comment type="subcellular location">
    <subcellularLocation>
        <location evidence="1 7">Membrane</location>
        <topology evidence="1 7">Multi-pass membrane protein</topology>
    </subcellularLocation>
</comment>
<dbReference type="InterPro" id="IPR007274">
    <property type="entry name" value="Cop_transporter"/>
</dbReference>
<evidence type="ECO:0000313" key="8">
    <source>
        <dbReference type="EMBL" id="GFH10202.1"/>
    </source>
</evidence>
<sequence length="120" mass="13068">MAFTSSIHTTLWLSPWTTTNVYSYGASLLALVALAVLHECLAVHRHGPSPAGAKLWLSGLYCASMTTSYLLMLAVMTFNVGFFLAVVLGLGLGYYLLFERMDPEHQSRSDGCHARLLAAT</sequence>
<comment type="similarity">
    <text evidence="2 7">Belongs to the copper transporter (Ctr) (TC 1.A.56) family. SLC31A subfamily.</text>
</comment>
<evidence type="ECO:0000256" key="7">
    <source>
        <dbReference type="RuleBase" id="RU367022"/>
    </source>
</evidence>
<dbReference type="GO" id="GO:0005375">
    <property type="term" value="F:copper ion transmembrane transporter activity"/>
    <property type="evidence" value="ECO:0007669"/>
    <property type="project" value="UniProtKB-UniRule"/>
</dbReference>
<dbReference type="EMBL" id="BLLF01000295">
    <property type="protein sequence ID" value="GFH10202.1"/>
    <property type="molecule type" value="Genomic_DNA"/>
</dbReference>
<dbReference type="PANTHER" id="PTHR12483:SF27">
    <property type="entry name" value="COPPER TRANSPORT PROTEIN CTR1"/>
    <property type="match status" value="1"/>
</dbReference>
<name>A0A699Z430_HAELA</name>
<dbReference type="GO" id="GO:0005886">
    <property type="term" value="C:plasma membrane"/>
    <property type="evidence" value="ECO:0007669"/>
    <property type="project" value="TreeGrafter"/>
</dbReference>
<dbReference type="AlphaFoldDB" id="A0A699Z430"/>
<feature type="transmembrane region" description="Helical" evidence="7">
    <location>
        <begin position="55"/>
        <end position="74"/>
    </location>
</feature>
<keyword evidence="9" id="KW-1185">Reference proteome</keyword>
<proteinExistence type="inferred from homology"/>
<organism evidence="8 9">
    <name type="scientific">Haematococcus lacustris</name>
    <name type="common">Green alga</name>
    <name type="synonym">Haematococcus pluvialis</name>
    <dbReference type="NCBI Taxonomy" id="44745"/>
    <lineage>
        <taxon>Eukaryota</taxon>
        <taxon>Viridiplantae</taxon>
        <taxon>Chlorophyta</taxon>
        <taxon>core chlorophytes</taxon>
        <taxon>Chlorophyceae</taxon>
        <taxon>CS clade</taxon>
        <taxon>Chlamydomonadales</taxon>
        <taxon>Haematococcaceae</taxon>
        <taxon>Haematococcus</taxon>
    </lineage>
</organism>
<comment type="caution">
    <text evidence="8">The sequence shown here is derived from an EMBL/GenBank/DDBJ whole genome shotgun (WGS) entry which is preliminary data.</text>
</comment>
<evidence type="ECO:0000256" key="3">
    <source>
        <dbReference type="ARBA" id="ARBA00022692"/>
    </source>
</evidence>